<name>A0AAW0C804_9AGAR</name>
<evidence type="ECO:0000313" key="2">
    <source>
        <dbReference type="EMBL" id="KAK7034702.1"/>
    </source>
</evidence>
<evidence type="ECO:0000313" key="3">
    <source>
        <dbReference type="Proteomes" id="UP001383192"/>
    </source>
</evidence>
<dbReference type="AlphaFoldDB" id="A0AAW0C804"/>
<organism evidence="2 3">
    <name type="scientific">Paramarasmius palmivorus</name>
    <dbReference type="NCBI Taxonomy" id="297713"/>
    <lineage>
        <taxon>Eukaryota</taxon>
        <taxon>Fungi</taxon>
        <taxon>Dikarya</taxon>
        <taxon>Basidiomycota</taxon>
        <taxon>Agaricomycotina</taxon>
        <taxon>Agaricomycetes</taxon>
        <taxon>Agaricomycetidae</taxon>
        <taxon>Agaricales</taxon>
        <taxon>Marasmiineae</taxon>
        <taxon>Marasmiaceae</taxon>
        <taxon>Paramarasmius</taxon>
    </lineage>
</organism>
<proteinExistence type="predicted"/>
<protein>
    <submittedName>
        <fullName evidence="2">Uncharacterized protein</fullName>
    </submittedName>
</protein>
<reference evidence="2 3" key="1">
    <citation type="submission" date="2024-01" db="EMBL/GenBank/DDBJ databases">
        <title>A draft genome for a cacao thread blight-causing isolate of Paramarasmius palmivorus.</title>
        <authorList>
            <person name="Baruah I.K."/>
            <person name="Bukari Y."/>
            <person name="Amoako-Attah I."/>
            <person name="Meinhardt L.W."/>
            <person name="Bailey B.A."/>
            <person name="Cohen S.P."/>
        </authorList>
    </citation>
    <scope>NUCLEOTIDE SEQUENCE [LARGE SCALE GENOMIC DNA]</scope>
    <source>
        <strain evidence="2 3">GH-12</strain>
    </source>
</reference>
<feature type="region of interest" description="Disordered" evidence="1">
    <location>
        <begin position="1"/>
        <end position="51"/>
    </location>
</feature>
<dbReference type="EMBL" id="JAYKXP010000055">
    <property type="protein sequence ID" value="KAK7034702.1"/>
    <property type="molecule type" value="Genomic_DNA"/>
</dbReference>
<keyword evidence="3" id="KW-1185">Reference proteome</keyword>
<accession>A0AAW0C804</accession>
<comment type="caution">
    <text evidence="2">The sequence shown here is derived from an EMBL/GenBank/DDBJ whole genome shotgun (WGS) entry which is preliminary data.</text>
</comment>
<sequence length="78" mass="8780">MRALTLPPKDSQSLTGSRDPALRFPPPTTKVSRIYDSSSEDESDSENSVFWEDATDSDWSYYDEASDYDSSGCAWDED</sequence>
<evidence type="ECO:0000256" key="1">
    <source>
        <dbReference type="SAM" id="MobiDB-lite"/>
    </source>
</evidence>
<dbReference type="Proteomes" id="UP001383192">
    <property type="component" value="Unassembled WGS sequence"/>
</dbReference>
<gene>
    <name evidence="2" type="ORF">VNI00_012109</name>
</gene>